<evidence type="ECO:0000313" key="2">
    <source>
        <dbReference type="EMBL" id="KAI0295172.1"/>
    </source>
</evidence>
<dbReference type="Proteomes" id="UP001203297">
    <property type="component" value="Unassembled WGS sequence"/>
</dbReference>
<proteinExistence type="predicted"/>
<comment type="caution">
    <text evidence="2">The sequence shown here is derived from an EMBL/GenBank/DDBJ whole genome shotgun (WGS) entry which is preliminary data.</text>
</comment>
<feature type="region of interest" description="Disordered" evidence="1">
    <location>
        <begin position="187"/>
        <end position="234"/>
    </location>
</feature>
<keyword evidence="3" id="KW-1185">Reference proteome</keyword>
<organism evidence="2 3">
    <name type="scientific">Multifurca ochricompacta</name>
    <dbReference type="NCBI Taxonomy" id="376703"/>
    <lineage>
        <taxon>Eukaryota</taxon>
        <taxon>Fungi</taxon>
        <taxon>Dikarya</taxon>
        <taxon>Basidiomycota</taxon>
        <taxon>Agaricomycotina</taxon>
        <taxon>Agaricomycetes</taxon>
        <taxon>Russulales</taxon>
        <taxon>Russulaceae</taxon>
        <taxon>Multifurca</taxon>
    </lineage>
</organism>
<evidence type="ECO:0000256" key="1">
    <source>
        <dbReference type="SAM" id="MobiDB-lite"/>
    </source>
</evidence>
<protein>
    <submittedName>
        <fullName evidence="2">Uncharacterized protein</fullName>
    </submittedName>
</protein>
<name>A0AAD4LYC7_9AGAM</name>
<accession>A0AAD4LYC7</accession>
<sequence>MGQRKSRSTLFSLAPSGKPFILNAILPTFTSHSSLITKTFQGHQALAFPTRCRFKKNHYLRCQDLLHSPFLLSFLHRHRKKVVTVHPDSRFCARPRPRMGPHVPFFVRRPNHSSLAFPGGPGQLRFPMPPACQHLPCLILLLLRITIRRWFRLLKRLLLLPSRSRSQPPRRFLANFPRQCAASGLSPYDSKHAKTHAHGTTSSCLRPRSDATVSGLHRTQRTQKGPRGGSYTAQ</sequence>
<dbReference type="EMBL" id="WTXG01000061">
    <property type="protein sequence ID" value="KAI0295172.1"/>
    <property type="molecule type" value="Genomic_DNA"/>
</dbReference>
<reference evidence="2" key="1">
    <citation type="journal article" date="2022" name="New Phytol.">
        <title>Evolutionary transition to the ectomycorrhizal habit in the genomes of a hyperdiverse lineage of mushroom-forming fungi.</title>
        <authorList>
            <person name="Looney B."/>
            <person name="Miyauchi S."/>
            <person name="Morin E."/>
            <person name="Drula E."/>
            <person name="Courty P.E."/>
            <person name="Kohler A."/>
            <person name="Kuo A."/>
            <person name="LaButti K."/>
            <person name="Pangilinan J."/>
            <person name="Lipzen A."/>
            <person name="Riley R."/>
            <person name="Andreopoulos W."/>
            <person name="He G."/>
            <person name="Johnson J."/>
            <person name="Nolan M."/>
            <person name="Tritt A."/>
            <person name="Barry K.W."/>
            <person name="Grigoriev I.V."/>
            <person name="Nagy L.G."/>
            <person name="Hibbett D."/>
            <person name="Henrissat B."/>
            <person name="Matheny P.B."/>
            <person name="Labbe J."/>
            <person name="Martin F.M."/>
        </authorList>
    </citation>
    <scope>NUCLEOTIDE SEQUENCE</scope>
    <source>
        <strain evidence="2">BPL690</strain>
    </source>
</reference>
<evidence type="ECO:0000313" key="3">
    <source>
        <dbReference type="Proteomes" id="UP001203297"/>
    </source>
</evidence>
<gene>
    <name evidence="2" type="ORF">B0F90DRAFT_1208220</name>
</gene>
<dbReference type="AlphaFoldDB" id="A0AAD4LYC7"/>